<accession>A0ABW8T0D7</accession>
<reference evidence="1 2" key="1">
    <citation type="submission" date="2024-11" db="EMBL/GenBank/DDBJ databases">
        <authorList>
            <person name="Heng Y.C."/>
            <person name="Lim A.C.H."/>
            <person name="Lee J.K.Y."/>
            <person name="Kittelmann S."/>
        </authorList>
    </citation>
    <scope>NUCLEOTIDE SEQUENCE [LARGE SCALE GENOMIC DNA]</scope>
    <source>
        <strain evidence="1 2">WILCCON 0185</strain>
    </source>
</reference>
<dbReference type="Proteomes" id="UP001623591">
    <property type="component" value="Unassembled WGS sequence"/>
</dbReference>
<dbReference type="RefSeq" id="WP_406768502.1">
    <property type="nucleotide sequence ID" value="NZ_JBJHZZ010000001.1"/>
</dbReference>
<gene>
    <name evidence="1" type="ORF">ACJDUG_03550</name>
</gene>
<proteinExistence type="predicted"/>
<comment type="caution">
    <text evidence="1">The sequence shown here is derived from an EMBL/GenBank/DDBJ whole genome shotgun (WGS) entry which is preliminary data.</text>
</comment>
<name>A0ABW8T0D7_9CLOT</name>
<evidence type="ECO:0000313" key="1">
    <source>
        <dbReference type="EMBL" id="MFL0246051.1"/>
    </source>
</evidence>
<protein>
    <submittedName>
        <fullName evidence="1">Uncharacterized protein</fullName>
    </submittedName>
</protein>
<evidence type="ECO:0000313" key="2">
    <source>
        <dbReference type="Proteomes" id="UP001623591"/>
    </source>
</evidence>
<sequence length="46" mass="5106">MKSNKVKIENIAKKIISNYNGKPMICIDSEGKISDFCVISVTKGLF</sequence>
<organism evidence="1 2">
    <name type="scientific">Candidatus Clostridium stratigraminis</name>
    <dbReference type="NCBI Taxonomy" id="3381661"/>
    <lineage>
        <taxon>Bacteria</taxon>
        <taxon>Bacillati</taxon>
        <taxon>Bacillota</taxon>
        <taxon>Clostridia</taxon>
        <taxon>Eubacteriales</taxon>
        <taxon>Clostridiaceae</taxon>
        <taxon>Clostridium</taxon>
    </lineage>
</organism>
<keyword evidence="2" id="KW-1185">Reference proteome</keyword>
<dbReference type="EMBL" id="JBJHZZ010000001">
    <property type="protein sequence ID" value="MFL0246051.1"/>
    <property type="molecule type" value="Genomic_DNA"/>
</dbReference>